<keyword evidence="2" id="KW-0238">DNA-binding</keyword>
<dbReference type="PROSITE" id="PS01124">
    <property type="entry name" value="HTH_ARAC_FAMILY_2"/>
    <property type="match status" value="1"/>
</dbReference>
<keyword evidence="1" id="KW-0805">Transcription regulation</keyword>
<dbReference type="PANTHER" id="PTHR46796">
    <property type="entry name" value="HTH-TYPE TRANSCRIPTIONAL ACTIVATOR RHAS-RELATED"/>
    <property type="match status" value="1"/>
</dbReference>
<gene>
    <name evidence="5" type="ORF">GCM10012275_27010</name>
</gene>
<dbReference type="InterPro" id="IPR018060">
    <property type="entry name" value="HTH_AraC"/>
</dbReference>
<sequence>MQMTFPSNHVGRLRGVIADLRATSGRSPCPHGLCPAADACAATRSCLSRPASQDRLAAVLRAVRRMRNALGDRHSLTELAQVALLSPFHFHRTFRQVTGATPSRFLTALRMAEARSLLVTTDMNITDVCFSVGYSSLGTFTTQFTRLVGTPPSRFRHAVTTFGDLLMGTLLDRAVPPPRSVRGEPQVVATVLGGPDPAAPAVVGLFPSGVPQGKPATSAVVVPPESVAFTGLTEGHYHVLATVLDPAATVADMLRGQGRPAVLVGAGSSPVHVAAGQSAPESVGVRLRAPQPTDPPIVLAVPLLMAMDVLGNTRLRVPVAER</sequence>
<accession>A0A8J3CCQ6</accession>
<dbReference type="InterPro" id="IPR009057">
    <property type="entry name" value="Homeodomain-like_sf"/>
</dbReference>
<comment type="caution">
    <text evidence="5">The sequence shown here is derived from an EMBL/GenBank/DDBJ whole genome shotgun (WGS) entry which is preliminary data.</text>
</comment>
<dbReference type="GO" id="GO:0043565">
    <property type="term" value="F:sequence-specific DNA binding"/>
    <property type="evidence" value="ECO:0007669"/>
    <property type="project" value="InterPro"/>
</dbReference>
<evidence type="ECO:0000313" key="5">
    <source>
        <dbReference type="EMBL" id="GGM54490.1"/>
    </source>
</evidence>
<evidence type="ECO:0000313" key="6">
    <source>
        <dbReference type="Proteomes" id="UP000637578"/>
    </source>
</evidence>
<reference evidence="5" key="1">
    <citation type="journal article" date="2014" name="Int. J. Syst. Evol. Microbiol.">
        <title>Complete genome sequence of Corynebacterium casei LMG S-19264T (=DSM 44701T), isolated from a smear-ripened cheese.</title>
        <authorList>
            <consortium name="US DOE Joint Genome Institute (JGI-PGF)"/>
            <person name="Walter F."/>
            <person name="Albersmeier A."/>
            <person name="Kalinowski J."/>
            <person name="Ruckert C."/>
        </authorList>
    </citation>
    <scope>NUCLEOTIDE SEQUENCE</scope>
    <source>
        <strain evidence="5">CGMCC 4.5737</strain>
    </source>
</reference>
<dbReference type="GO" id="GO:0003700">
    <property type="term" value="F:DNA-binding transcription factor activity"/>
    <property type="evidence" value="ECO:0007669"/>
    <property type="project" value="InterPro"/>
</dbReference>
<dbReference type="Pfam" id="PF12833">
    <property type="entry name" value="HTH_18"/>
    <property type="match status" value="1"/>
</dbReference>
<evidence type="ECO:0000256" key="2">
    <source>
        <dbReference type="ARBA" id="ARBA00023125"/>
    </source>
</evidence>
<dbReference type="SMART" id="SM00342">
    <property type="entry name" value="HTH_ARAC"/>
    <property type="match status" value="1"/>
</dbReference>
<organism evidence="5 6">
    <name type="scientific">Longimycelium tulufanense</name>
    <dbReference type="NCBI Taxonomy" id="907463"/>
    <lineage>
        <taxon>Bacteria</taxon>
        <taxon>Bacillati</taxon>
        <taxon>Actinomycetota</taxon>
        <taxon>Actinomycetes</taxon>
        <taxon>Pseudonocardiales</taxon>
        <taxon>Pseudonocardiaceae</taxon>
        <taxon>Longimycelium</taxon>
    </lineage>
</organism>
<dbReference type="PROSITE" id="PS00041">
    <property type="entry name" value="HTH_ARAC_FAMILY_1"/>
    <property type="match status" value="1"/>
</dbReference>
<name>A0A8J3CCQ6_9PSEU</name>
<evidence type="ECO:0000259" key="4">
    <source>
        <dbReference type="PROSITE" id="PS01124"/>
    </source>
</evidence>
<dbReference type="InterPro" id="IPR018062">
    <property type="entry name" value="HTH_AraC-typ_CS"/>
</dbReference>
<dbReference type="Proteomes" id="UP000637578">
    <property type="component" value="Unassembled WGS sequence"/>
</dbReference>
<dbReference type="InterPro" id="IPR050204">
    <property type="entry name" value="AraC_XylS_family_regulators"/>
</dbReference>
<feature type="domain" description="HTH araC/xylS-type" evidence="4">
    <location>
        <begin position="60"/>
        <end position="158"/>
    </location>
</feature>
<protein>
    <submittedName>
        <fullName evidence="5">AraC family transcriptional regulator</fullName>
    </submittedName>
</protein>
<dbReference type="EMBL" id="BMMK01000011">
    <property type="protein sequence ID" value="GGM54490.1"/>
    <property type="molecule type" value="Genomic_DNA"/>
</dbReference>
<reference evidence="5" key="2">
    <citation type="submission" date="2020-09" db="EMBL/GenBank/DDBJ databases">
        <authorList>
            <person name="Sun Q."/>
            <person name="Zhou Y."/>
        </authorList>
    </citation>
    <scope>NUCLEOTIDE SEQUENCE</scope>
    <source>
        <strain evidence="5">CGMCC 4.5737</strain>
    </source>
</reference>
<evidence type="ECO:0000256" key="3">
    <source>
        <dbReference type="ARBA" id="ARBA00023163"/>
    </source>
</evidence>
<keyword evidence="3" id="KW-0804">Transcription</keyword>
<proteinExistence type="predicted"/>
<dbReference type="PANTHER" id="PTHR46796:SF2">
    <property type="entry name" value="TRANSCRIPTIONAL REGULATORY PROTEIN"/>
    <property type="match status" value="1"/>
</dbReference>
<evidence type="ECO:0000256" key="1">
    <source>
        <dbReference type="ARBA" id="ARBA00023015"/>
    </source>
</evidence>
<dbReference type="Gene3D" id="1.10.10.60">
    <property type="entry name" value="Homeodomain-like"/>
    <property type="match status" value="2"/>
</dbReference>
<dbReference type="SUPFAM" id="SSF46689">
    <property type="entry name" value="Homeodomain-like"/>
    <property type="match status" value="2"/>
</dbReference>
<dbReference type="AlphaFoldDB" id="A0A8J3CCQ6"/>
<keyword evidence="6" id="KW-1185">Reference proteome</keyword>